<dbReference type="Proteomes" id="UP001244563">
    <property type="component" value="Unassembled WGS sequence"/>
</dbReference>
<sequence>MSEAVAAENILDAAHAAIPGYDAAAHVVAISERWLREKQSTFVPAVDAESELQAAAESGGDFPTGLGERINGVAAAVAGRNTELTHLKNFVVGAKERLVGVVKDGTDDGLDFLDDQLAMVLEAIRGRQTAFRNLPSYEEIAAGNDQDALRMRSQLQELTGRYVAIRSAQATLVREALAHEYGDNGYRFLLMGGQIADMIDHEHYFTERRGTFWNEQERDWGLALIPWREATPSPVIRAAEWKSPVPAGPEAQMQFVLRVSTEAEPWVPRLKTMLDSVELAERATSTPSRQGEAPHIAALLELQDLTGWKSPETPAPMKPRPVEGKLDPQTRMFRARAALRERLNS</sequence>
<reference evidence="2 3" key="1">
    <citation type="submission" date="2023-07" db="EMBL/GenBank/DDBJ databases">
        <title>Sorghum-associated microbial communities from plants grown in Nebraska, USA.</title>
        <authorList>
            <person name="Schachtman D."/>
        </authorList>
    </citation>
    <scope>NUCLEOTIDE SEQUENCE [LARGE SCALE GENOMIC DNA]</scope>
    <source>
        <strain evidence="2 3">CC523</strain>
    </source>
</reference>
<keyword evidence="3" id="KW-1185">Reference proteome</keyword>
<gene>
    <name evidence="2" type="ORF">J2T10_000763</name>
</gene>
<proteinExistence type="predicted"/>
<name>A0ABT9TIQ6_PAENI</name>
<evidence type="ECO:0000313" key="2">
    <source>
        <dbReference type="EMBL" id="MDQ0101144.1"/>
    </source>
</evidence>
<evidence type="ECO:0000313" key="3">
    <source>
        <dbReference type="Proteomes" id="UP001244563"/>
    </source>
</evidence>
<accession>A0ABT9TIQ6</accession>
<feature type="region of interest" description="Disordered" evidence="1">
    <location>
        <begin position="308"/>
        <end position="330"/>
    </location>
</feature>
<evidence type="ECO:0000256" key="1">
    <source>
        <dbReference type="SAM" id="MobiDB-lite"/>
    </source>
</evidence>
<organism evidence="2 3">
    <name type="scientific">Paenarthrobacter nicotinovorans</name>
    <name type="common">Arthrobacter nicotinovorans</name>
    <dbReference type="NCBI Taxonomy" id="29320"/>
    <lineage>
        <taxon>Bacteria</taxon>
        <taxon>Bacillati</taxon>
        <taxon>Actinomycetota</taxon>
        <taxon>Actinomycetes</taxon>
        <taxon>Micrococcales</taxon>
        <taxon>Micrococcaceae</taxon>
        <taxon>Paenarthrobacter</taxon>
    </lineage>
</organism>
<dbReference type="RefSeq" id="WP_306876975.1">
    <property type="nucleotide sequence ID" value="NZ_JAUSSW010000001.1"/>
</dbReference>
<comment type="caution">
    <text evidence="2">The sequence shown here is derived from an EMBL/GenBank/DDBJ whole genome shotgun (WGS) entry which is preliminary data.</text>
</comment>
<protein>
    <submittedName>
        <fullName evidence="2">Uncharacterized protein</fullName>
    </submittedName>
</protein>
<dbReference type="EMBL" id="JAUSSW010000001">
    <property type="protein sequence ID" value="MDQ0101144.1"/>
    <property type="molecule type" value="Genomic_DNA"/>
</dbReference>